<dbReference type="EMBL" id="QMKK01000061">
    <property type="protein sequence ID" value="RAX37617.1"/>
    <property type="molecule type" value="Genomic_DNA"/>
</dbReference>
<protein>
    <submittedName>
        <fullName evidence="1">Cold-shock protein</fullName>
    </submittedName>
</protein>
<dbReference type="OrthoDB" id="8282301at2"/>
<accession>A0A329Y2U3</accession>
<comment type="caution">
    <text evidence="1">The sequence shown here is derived from an EMBL/GenBank/DDBJ whole genome shotgun (WGS) entry which is preliminary data.</text>
</comment>
<dbReference type="AlphaFoldDB" id="A0A329Y2U3"/>
<evidence type="ECO:0000313" key="1">
    <source>
        <dbReference type="EMBL" id="RAX37617.1"/>
    </source>
</evidence>
<reference evidence="1 2" key="1">
    <citation type="submission" date="2018-06" db="EMBL/GenBank/DDBJ databases">
        <title>Whole Genome Sequence of an efficient microsymbiont, Rhizobium tropici.</title>
        <authorList>
            <person name="Srinivasan R."/>
            <person name="Singh H.V."/>
            <person name="Srivastava R."/>
            <person name="Kumari B."/>
            <person name="Radhakrishna A."/>
        </authorList>
    </citation>
    <scope>NUCLEOTIDE SEQUENCE [LARGE SCALE GENOMIC DNA]</scope>
    <source>
        <strain evidence="1 2">IGFRI Rhizo-19</strain>
    </source>
</reference>
<gene>
    <name evidence="1" type="ORF">DQ393_33045</name>
</gene>
<proteinExistence type="predicted"/>
<evidence type="ECO:0000313" key="2">
    <source>
        <dbReference type="Proteomes" id="UP000251205"/>
    </source>
</evidence>
<sequence>MQNPRYRIGDTIILKRGILGNSGPLGRCQIISYSPEADGAAQYRVRFEGEKFERRVLHTDIDVEASPALPPNIGFPSGAKPSGWVHSIAISARKR</sequence>
<name>A0A329Y2U3_RHITR</name>
<organism evidence="1 2">
    <name type="scientific">Rhizobium tropici</name>
    <dbReference type="NCBI Taxonomy" id="398"/>
    <lineage>
        <taxon>Bacteria</taxon>
        <taxon>Pseudomonadati</taxon>
        <taxon>Pseudomonadota</taxon>
        <taxon>Alphaproteobacteria</taxon>
        <taxon>Hyphomicrobiales</taxon>
        <taxon>Rhizobiaceae</taxon>
        <taxon>Rhizobium/Agrobacterium group</taxon>
        <taxon>Rhizobium</taxon>
    </lineage>
</organism>
<dbReference type="Proteomes" id="UP000251205">
    <property type="component" value="Unassembled WGS sequence"/>
</dbReference>